<dbReference type="Pfam" id="PF01152">
    <property type="entry name" value="Bac_globin"/>
    <property type="match status" value="1"/>
</dbReference>
<feature type="region of interest" description="Disordered" evidence="6">
    <location>
        <begin position="1"/>
        <end position="20"/>
    </location>
</feature>
<proteinExistence type="inferred from homology"/>
<dbReference type="InterPro" id="IPR001486">
    <property type="entry name" value="Hemoglobin_trunc"/>
</dbReference>
<evidence type="ECO:0000256" key="6">
    <source>
        <dbReference type="SAM" id="MobiDB-lite"/>
    </source>
</evidence>
<dbReference type="SUPFAM" id="SSF46458">
    <property type="entry name" value="Globin-like"/>
    <property type="match status" value="1"/>
</dbReference>
<dbReference type="EMBL" id="VLJN01000065">
    <property type="protein sequence ID" value="TWG79192.1"/>
    <property type="molecule type" value="Genomic_DNA"/>
</dbReference>
<dbReference type="PANTHER" id="PTHR47366">
    <property type="entry name" value="TWO-ON-TWO HEMOGLOBIN-3"/>
    <property type="match status" value="1"/>
</dbReference>
<evidence type="ECO:0000256" key="1">
    <source>
        <dbReference type="ARBA" id="ARBA00022448"/>
    </source>
</evidence>
<keyword evidence="8" id="KW-1185">Reference proteome</keyword>
<dbReference type="PANTHER" id="PTHR47366:SF1">
    <property type="entry name" value="TWO-ON-TWO HEMOGLOBIN-3"/>
    <property type="match status" value="1"/>
</dbReference>
<evidence type="ECO:0000256" key="3">
    <source>
        <dbReference type="ARBA" id="ARBA00022723"/>
    </source>
</evidence>
<dbReference type="InterPro" id="IPR012292">
    <property type="entry name" value="Globin/Proto"/>
</dbReference>
<dbReference type="GO" id="GO:0019825">
    <property type="term" value="F:oxygen binding"/>
    <property type="evidence" value="ECO:0007669"/>
    <property type="project" value="InterPro"/>
</dbReference>
<dbReference type="Proteomes" id="UP000318141">
    <property type="component" value="Unassembled WGS sequence"/>
</dbReference>
<gene>
    <name evidence="7" type="ORF">L602_000700000080</name>
</gene>
<dbReference type="InterPro" id="IPR009050">
    <property type="entry name" value="Globin-like_sf"/>
</dbReference>
<name>A0A562B1S4_9BURK</name>
<evidence type="ECO:0000313" key="7">
    <source>
        <dbReference type="EMBL" id="TWG79192.1"/>
    </source>
</evidence>
<comment type="caution">
    <text evidence="7">The sequence shown here is derived from an EMBL/GenBank/DDBJ whole genome shotgun (WGS) entry which is preliminary data.</text>
</comment>
<dbReference type="GO" id="GO:0046872">
    <property type="term" value="F:metal ion binding"/>
    <property type="evidence" value="ECO:0007669"/>
    <property type="project" value="UniProtKB-KW"/>
</dbReference>
<keyword evidence="1" id="KW-0813">Transport</keyword>
<keyword evidence="4" id="KW-0408">Iron</keyword>
<evidence type="ECO:0000313" key="8">
    <source>
        <dbReference type="Proteomes" id="UP000318141"/>
    </source>
</evidence>
<reference evidence="7 8" key="1">
    <citation type="submission" date="2019-07" db="EMBL/GenBank/DDBJ databases">
        <title>Genome sequencing of lignin-degrading bacterial isolates.</title>
        <authorList>
            <person name="Gladden J."/>
        </authorList>
    </citation>
    <scope>NUCLEOTIDE SEQUENCE [LARGE SCALE GENOMIC DNA]</scope>
    <source>
        <strain evidence="7 8">J11</strain>
    </source>
</reference>
<dbReference type="OrthoDB" id="9790913at2"/>
<evidence type="ECO:0000256" key="2">
    <source>
        <dbReference type="ARBA" id="ARBA00022617"/>
    </source>
</evidence>
<evidence type="ECO:0000256" key="4">
    <source>
        <dbReference type="ARBA" id="ARBA00023004"/>
    </source>
</evidence>
<keyword evidence="2" id="KW-0349">Heme</keyword>
<keyword evidence="3" id="KW-0479">Metal-binding</keyword>
<dbReference type="InterPro" id="IPR044203">
    <property type="entry name" value="GlbO/GLB3-like"/>
</dbReference>
<protein>
    <submittedName>
        <fullName evidence="7">Hemoglobin</fullName>
    </submittedName>
</protein>
<dbReference type="Gene3D" id="1.10.490.10">
    <property type="entry name" value="Globins"/>
    <property type="match status" value="1"/>
</dbReference>
<accession>A0A562B1S4</accession>
<comment type="similarity">
    <text evidence="5">Belongs to the truncated hemoglobin family. Group II subfamily.</text>
</comment>
<dbReference type="GO" id="GO:0005344">
    <property type="term" value="F:oxygen carrier activity"/>
    <property type="evidence" value="ECO:0007669"/>
    <property type="project" value="InterPro"/>
</dbReference>
<evidence type="ECO:0000256" key="5">
    <source>
        <dbReference type="ARBA" id="ARBA00034496"/>
    </source>
</evidence>
<dbReference type="CDD" id="cd14773">
    <property type="entry name" value="TrHb2_PhHbO-like_O"/>
    <property type="match status" value="1"/>
</dbReference>
<dbReference type="AlphaFoldDB" id="A0A562B1S4"/>
<organism evidence="7 8">
    <name type="scientific">Cupriavidus gilardii J11</name>
    <dbReference type="NCBI Taxonomy" id="936133"/>
    <lineage>
        <taxon>Bacteria</taxon>
        <taxon>Pseudomonadati</taxon>
        <taxon>Pseudomonadota</taxon>
        <taxon>Betaproteobacteria</taxon>
        <taxon>Burkholderiales</taxon>
        <taxon>Burkholderiaceae</taxon>
        <taxon>Cupriavidus</taxon>
    </lineage>
</organism>
<dbReference type="GO" id="GO:0020037">
    <property type="term" value="F:heme binding"/>
    <property type="evidence" value="ECO:0007669"/>
    <property type="project" value="InterPro"/>
</dbReference>
<sequence>MTDSSTNTTDTATNAAATSADAAARERSAYELLGGEARVRELVDRFYDLMDLEPEFSGLRALHPASLDGSRDKLFWFLCGWLGGPNYFIERFGHPRLRARHLPFEIGISERDQWMRCMALAMQDIEVPEDLQLRLMQALFQTADWMRNVAR</sequence>